<name>A0A9Q3CCP4_9BASI</name>
<evidence type="ECO:0000313" key="3">
    <source>
        <dbReference type="Proteomes" id="UP000765509"/>
    </source>
</evidence>
<accession>A0A9Q3CCP4</accession>
<feature type="compositionally biased region" description="Low complexity" evidence="1">
    <location>
        <begin position="28"/>
        <end position="37"/>
    </location>
</feature>
<gene>
    <name evidence="2" type="ORF">O181_021098</name>
</gene>
<sequence length="104" mass="11669">MPSGFPKHRFPNLYSTTTMSPTPPPLPKGKNPPTNTPTTFTIDKLKYIQTTISQATPLLWHEHSLKTDGSNFTSWEHHLSILLNKLIEDPSHLHRESASSPVAE</sequence>
<keyword evidence="3" id="KW-1185">Reference proteome</keyword>
<feature type="region of interest" description="Disordered" evidence="1">
    <location>
        <begin position="1"/>
        <end position="37"/>
    </location>
</feature>
<dbReference type="AlphaFoldDB" id="A0A9Q3CCP4"/>
<comment type="caution">
    <text evidence="2">The sequence shown here is derived from an EMBL/GenBank/DDBJ whole genome shotgun (WGS) entry which is preliminary data.</text>
</comment>
<dbReference type="EMBL" id="AVOT02006368">
    <property type="protein sequence ID" value="MBW0481383.1"/>
    <property type="molecule type" value="Genomic_DNA"/>
</dbReference>
<proteinExistence type="predicted"/>
<feature type="compositionally biased region" description="Basic residues" evidence="1">
    <location>
        <begin position="1"/>
        <end position="10"/>
    </location>
</feature>
<dbReference type="Proteomes" id="UP000765509">
    <property type="component" value="Unassembled WGS sequence"/>
</dbReference>
<evidence type="ECO:0000313" key="2">
    <source>
        <dbReference type="EMBL" id="MBW0481383.1"/>
    </source>
</evidence>
<organism evidence="2 3">
    <name type="scientific">Austropuccinia psidii MF-1</name>
    <dbReference type="NCBI Taxonomy" id="1389203"/>
    <lineage>
        <taxon>Eukaryota</taxon>
        <taxon>Fungi</taxon>
        <taxon>Dikarya</taxon>
        <taxon>Basidiomycota</taxon>
        <taxon>Pucciniomycotina</taxon>
        <taxon>Pucciniomycetes</taxon>
        <taxon>Pucciniales</taxon>
        <taxon>Sphaerophragmiaceae</taxon>
        <taxon>Austropuccinia</taxon>
    </lineage>
</organism>
<protein>
    <submittedName>
        <fullName evidence="2">Uncharacterized protein</fullName>
    </submittedName>
</protein>
<evidence type="ECO:0000256" key="1">
    <source>
        <dbReference type="SAM" id="MobiDB-lite"/>
    </source>
</evidence>
<reference evidence="2" key="1">
    <citation type="submission" date="2021-03" db="EMBL/GenBank/DDBJ databases">
        <title>Draft genome sequence of rust myrtle Austropuccinia psidii MF-1, a brazilian biotype.</title>
        <authorList>
            <person name="Quecine M.C."/>
            <person name="Pachon D.M.R."/>
            <person name="Bonatelli M.L."/>
            <person name="Correr F.H."/>
            <person name="Franceschini L.M."/>
            <person name="Leite T.F."/>
            <person name="Margarido G.R.A."/>
            <person name="Almeida C.A."/>
            <person name="Ferrarezi J.A."/>
            <person name="Labate C.A."/>
        </authorList>
    </citation>
    <scope>NUCLEOTIDE SEQUENCE</scope>
    <source>
        <strain evidence="2">MF-1</strain>
    </source>
</reference>